<dbReference type="Proteomes" id="UP000285317">
    <property type="component" value="Chromosome"/>
</dbReference>
<accession>A0A3Q9V138</accession>
<name>A0A3Q9V138_9MICO</name>
<dbReference type="PANTHER" id="PTHR30290">
    <property type="entry name" value="PERIPLASMIC BINDING COMPONENT OF ABC TRANSPORTER"/>
    <property type="match status" value="1"/>
</dbReference>
<dbReference type="Gene3D" id="3.10.105.10">
    <property type="entry name" value="Dipeptide-binding Protein, Domain 3"/>
    <property type="match status" value="1"/>
</dbReference>
<evidence type="ECO:0000256" key="5">
    <source>
        <dbReference type="SAM" id="SignalP"/>
    </source>
</evidence>
<sequence length="523" mass="54524">MQTLRALGALAALGTAVALAGCTAPGSSSDSAAGERLVIGTTDSIVSLDPAGAWDRGSFTPQNQIYQHLLSYADGSTTPVPEAAEECGFDDATTYRCSIAPGLTFSNGDELTASDVVFSFQRIVDIAADNGPSPLLANMESVAQDGDDVVFTLAVPNDQTWPYVLSSMAGPIVDEEVFPADALLDDADVIGSGPYSVQNYEAGGLLQLAANESTSSPAPKTADVVLRPYTSSTNLRLDVENGAVDVAYRSLTATDVEDLRGNADLQVVDGPGGSVRFLTFNVNTQPGGTPEQKLAIRQAVASLVDRDELSEQVYRGTYTPAYSVVLDGQTGATQAFADAYGTTPDADAAAAILSAAGVSTPVTLPLQYTSDHYGPDSDQEYALIKSQLESSGLFTVDLQSTEWTSYVKQLSPDAGYPAYQLGFFPDYPDPDNFLRSAYSTTGASVANGYSNPAVDALIDTEATATDPAARATAIEAIQAQTAADAPIIPLLQGRETVVAASGVTGIEDTLDATYLFRFGALAK</sequence>
<comment type="subcellular location">
    <subcellularLocation>
        <location evidence="1">Cell envelope</location>
    </subcellularLocation>
</comment>
<keyword evidence="3" id="KW-0813">Transport</keyword>
<dbReference type="SUPFAM" id="SSF53850">
    <property type="entry name" value="Periplasmic binding protein-like II"/>
    <property type="match status" value="1"/>
</dbReference>
<dbReference type="PIRSF" id="PIRSF002741">
    <property type="entry name" value="MppA"/>
    <property type="match status" value="1"/>
</dbReference>
<dbReference type="GO" id="GO:0015833">
    <property type="term" value="P:peptide transport"/>
    <property type="evidence" value="ECO:0007669"/>
    <property type="project" value="TreeGrafter"/>
</dbReference>
<reference evidence="7 8" key="1">
    <citation type="submission" date="2018-03" db="EMBL/GenBank/DDBJ databases">
        <title>Bacteriophage NCPPB3778 and a type I-E CRISPR drive the evolution of the US Biological Select Agent, Rathayibacter toxicus.</title>
        <authorList>
            <person name="Davis E.W.II."/>
            <person name="Tabima J.F."/>
            <person name="Weisberg A.J."/>
            <person name="Dantas Lopes L."/>
            <person name="Wiseman M.S."/>
            <person name="Wiseman M.S."/>
            <person name="Pupko T."/>
            <person name="Belcher M.S."/>
            <person name="Sechler A.J."/>
            <person name="Tancos M.A."/>
            <person name="Schroeder B.K."/>
            <person name="Murray T.D."/>
            <person name="Luster D.G."/>
            <person name="Schneider W.L."/>
            <person name="Rogers E."/>
            <person name="Andreote F.D."/>
            <person name="Grunwald N.J."/>
            <person name="Putnam M.L."/>
            <person name="Chang J.H."/>
        </authorList>
    </citation>
    <scope>NUCLEOTIDE SEQUENCE [LARGE SCALE GENOMIC DNA]</scope>
    <source>
        <strain evidence="7 8">DSM 15932</strain>
    </source>
</reference>
<dbReference type="GO" id="GO:0030313">
    <property type="term" value="C:cell envelope"/>
    <property type="evidence" value="ECO:0007669"/>
    <property type="project" value="UniProtKB-SubCell"/>
</dbReference>
<feature type="chain" id="PRO_5039705913" evidence="5">
    <location>
        <begin position="21"/>
        <end position="523"/>
    </location>
</feature>
<feature type="domain" description="Solute-binding protein family 5" evidence="6">
    <location>
        <begin position="79"/>
        <end position="443"/>
    </location>
</feature>
<evidence type="ECO:0000313" key="8">
    <source>
        <dbReference type="Proteomes" id="UP000285317"/>
    </source>
</evidence>
<evidence type="ECO:0000259" key="6">
    <source>
        <dbReference type="Pfam" id="PF00496"/>
    </source>
</evidence>
<evidence type="ECO:0000256" key="2">
    <source>
        <dbReference type="ARBA" id="ARBA00005695"/>
    </source>
</evidence>
<dbReference type="InterPro" id="IPR039424">
    <property type="entry name" value="SBP_5"/>
</dbReference>
<dbReference type="Pfam" id="PF00496">
    <property type="entry name" value="SBP_bac_5"/>
    <property type="match status" value="1"/>
</dbReference>
<dbReference type="GO" id="GO:0043190">
    <property type="term" value="C:ATP-binding cassette (ABC) transporter complex"/>
    <property type="evidence" value="ECO:0007669"/>
    <property type="project" value="InterPro"/>
</dbReference>
<gene>
    <name evidence="7" type="ORF">C1I64_13200</name>
</gene>
<dbReference type="PANTHER" id="PTHR30290:SF10">
    <property type="entry name" value="PERIPLASMIC OLIGOPEPTIDE-BINDING PROTEIN-RELATED"/>
    <property type="match status" value="1"/>
</dbReference>
<evidence type="ECO:0000256" key="1">
    <source>
        <dbReference type="ARBA" id="ARBA00004196"/>
    </source>
</evidence>
<feature type="signal peptide" evidence="5">
    <location>
        <begin position="1"/>
        <end position="20"/>
    </location>
</feature>
<dbReference type="AlphaFoldDB" id="A0A3Q9V138"/>
<dbReference type="GO" id="GO:0042597">
    <property type="term" value="C:periplasmic space"/>
    <property type="evidence" value="ECO:0007669"/>
    <property type="project" value="UniProtKB-ARBA"/>
</dbReference>
<keyword evidence="4 5" id="KW-0732">Signal</keyword>
<proteinExistence type="inferred from homology"/>
<dbReference type="Gene3D" id="3.40.190.10">
    <property type="entry name" value="Periplasmic binding protein-like II"/>
    <property type="match status" value="1"/>
</dbReference>
<dbReference type="GO" id="GO:1904680">
    <property type="term" value="F:peptide transmembrane transporter activity"/>
    <property type="evidence" value="ECO:0007669"/>
    <property type="project" value="TreeGrafter"/>
</dbReference>
<evidence type="ECO:0000256" key="3">
    <source>
        <dbReference type="ARBA" id="ARBA00022448"/>
    </source>
</evidence>
<protein>
    <submittedName>
        <fullName evidence="7">Peptide ABC transporter substrate-binding protein</fullName>
    </submittedName>
</protein>
<dbReference type="InterPro" id="IPR000914">
    <property type="entry name" value="SBP_5_dom"/>
</dbReference>
<dbReference type="EMBL" id="CP028137">
    <property type="protein sequence ID" value="AZZ52897.1"/>
    <property type="molecule type" value="Genomic_DNA"/>
</dbReference>
<organism evidence="7 8">
    <name type="scientific">Rathayibacter festucae DSM 15932</name>
    <dbReference type="NCBI Taxonomy" id="1328866"/>
    <lineage>
        <taxon>Bacteria</taxon>
        <taxon>Bacillati</taxon>
        <taxon>Actinomycetota</taxon>
        <taxon>Actinomycetes</taxon>
        <taxon>Micrococcales</taxon>
        <taxon>Microbacteriaceae</taxon>
        <taxon>Rathayibacter</taxon>
    </lineage>
</organism>
<comment type="similarity">
    <text evidence="2">Belongs to the bacterial solute-binding protein 5 family.</text>
</comment>
<evidence type="ECO:0000256" key="4">
    <source>
        <dbReference type="ARBA" id="ARBA00022729"/>
    </source>
</evidence>
<dbReference type="PROSITE" id="PS51257">
    <property type="entry name" value="PROKAR_LIPOPROTEIN"/>
    <property type="match status" value="1"/>
</dbReference>
<evidence type="ECO:0000313" key="7">
    <source>
        <dbReference type="EMBL" id="AZZ52897.1"/>
    </source>
</evidence>
<dbReference type="KEGG" id="rfs:C1I64_13200"/>
<dbReference type="RefSeq" id="WP_127887508.1">
    <property type="nucleotide sequence ID" value="NZ_CP028137.1"/>
</dbReference>
<dbReference type="InterPro" id="IPR030678">
    <property type="entry name" value="Peptide/Ni-bd"/>
</dbReference>